<name>A0A8J7WGU5_9RHOB</name>
<dbReference type="EMBL" id="JAGTUU010000004">
    <property type="protein sequence ID" value="MBS0124764.1"/>
    <property type="molecule type" value="Genomic_DNA"/>
</dbReference>
<evidence type="ECO:0000313" key="4">
    <source>
        <dbReference type="Proteomes" id="UP000681356"/>
    </source>
</evidence>
<protein>
    <submittedName>
        <fullName evidence="3">ChaN family lipoprotein</fullName>
    </submittedName>
</protein>
<evidence type="ECO:0000313" key="3">
    <source>
        <dbReference type="EMBL" id="MBS0124764.1"/>
    </source>
</evidence>
<feature type="signal peptide" evidence="1">
    <location>
        <begin position="1"/>
        <end position="17"/>
    </location>
</feature>
<evidence type="ECO:0000259" key="2">
    <source>
        <dbReference type="Pfam" id="PF04187"/>
    </source>
</evidence>
<proteinExistence type="predicted"/>
<dbReference type="InterPro" id="IPR007314">
    <property type="entry name" value="Cofac_haem-bd_dom"/>
</dbReference>
<dbReference type="Gene3D" id="1.10.8.760">
    <property type="entry name" value="Haem-binding uptake, Tiki superfamily, ChaN, domain 2"/>
    <property type="match status" value="1"/>
</dbReference>
<evidence type="ECO:0000256" key="1">
    <source>
        <dbReference type="SAM" id="SignalP"/>
    </source>
</evidence>
<sequence>MKHIVFTLLLAPTAALAAGADVHFLGEQHDNPAHHARQAERVAEIAPRALVFEMLTQDQANRITPALIADETALEATLGWNESGWPDFSMYYPIFAAAPEATYYGAAVPREQARRMMSETAVDIFGPDASLYGLTDPLPEDQQQAREALQLAAHCDAMPAEMLPVMVEIQRLRDAFLARAALTALEDHGAPVAVITGNGHARTDWGAPAALRLAAPDVTFHALGQGETGFGDPEGAFDSVEITDTVERGDPCAAFQKDG</sequence>
<comment type="caution">
    <text evidence="3">The sequence shown here is derived from an EMBL/GenBank/DDBJ whole genome shotgun (WGS) entry which is preliminary data.</text>
</comment>
<keyword evidence="3" id="KW-0449">Lipoprotein</keyword>
<dbReference type="AlphaFoldDB" id="A0A8J7WGU5"/>
<feature type="chain" id="PRO_5035198285" evidence="1">
    <location>
        <begin position="18"/>
        <end position="259"/>
    </location>
</feature>
<dbReference type="RefSeq" id="WP_212536723.1">
    <property type="nucleotide sequence ID" value="NZ_JAGTUU010000004.1"/>
</dbReference>
<dbReference type="Gene3D" id="3.40.50.11550">
    <property type="match status" value="1"/>
</dbReference>
<keyword evidence="4" id="KW-1185">Reference proteome</keyword>
<dbReference type="CDD" id="cd14727">
    <property type="entry name" value="ChanN-like"/>
    <property type="match status" value="1"/>
</dbReference>
<accession>A0A8J7WGU5</accession>
<gene>
    <name evidence="3" type="ORF">KB874_11720</name>
</gene>
<keyword evidence="1" id="KW-0732">Signal</keyword>
<dbReference type="Pfam" id="PF04187">
    <property type="entry name" value="Cofac_haem_bdg"/>
    <property type="match status" value="1"/>
</dbReference>
<feature type="domain" description="Haem-binding uptake Tiki superfamily ChaN" evidence="2">
    <location>
        <begin position="17"/>
        <end position="211"/>
    </location>
</feature>
<reference evidence="3" key="1">
    <citation type="submission" date="2021-04" db="EMBL/GenBank/DDBJ databases">
        <authorList>
            <person name="Yoon J."/>
        </authorList>
    </citation>
    <scope>NUCLEOTIDE SEQUENCE</scope>
    <source>
        <strain evidence="3">KMU-90</strain>
    </source>
</reference>
<dbReference type="SUPFAM" id="SSF159501">
    <property type="entry name" value="EreA/ChaN-like"/>
    <property type="match status" value="1"/>
</dbReference>
<organism evidence="3 4">
    <name type="scientific">Thetidibacter halocola</name>
    <dbReference type="NCBI Taxonomy" id="2827239"/>
    <lineage>
        <taxon>Bacteria</taxon>
        <taxon>Pseudomonadati</taxon>
        <taxon>Pseudomonadota</taxon>
        <taxon>Alphaproteobacteria</taxon>
        <taxon>Rhodobacterales</taxon>
        <taxon>Roseobacteraceae</taxon>
        <taxon>Thetidibacter</taxon>
    </lineage>
</organism>
<dbReference type="Proteomes" id="UP000681356">
    <property type="component" value="Unassembled WGS sequence"/>
</dbReference>